<dbReference type="PANTHER" id="PTHR32046:SF12">
    <property type="entry name" value="AIG1-TYPE G DOMAIN-CONTAINING PROTEIN"/>
    <property type="match status" value="1"/>
</dbReference>
<dbReference type="Gene3D" id="3.40.50.300">
    <property type="entry name" value="P-loop containing nucleotide triphosphate hydrolases"/>
    <property type="match status" value="1"/>
</dbReference>
<evidence type="ECO:0000259" key="4">
    <source>
        <dbReference type="Pfam" id="PF04548"/>
    </source>
</evidence>
<dbReference type="InterPro" id="IPR027417">
    <property type="entry name" value="P-loop_NTPase"/>
</dbReference>
<evidence type="ECO:0000313" key="7">
    <source>
        <dbReference type="Proteomes" id="UP000663828"/>
    </source>
</evidence>
<dbReference type="PANTHER" id="PTHR32046">
    <property type="entry name" value="G DOMAIN-CONTAINING PROTEIN"/>
    <property type="match status" value="1"/>
</dbReference>
<evidence type="ECO:0000256" key="3">
    <source>
        <dbReference type="SAM" id="MobiDB-lite"/>
    </source>
</evidence>
<keyword evidence="2" id="KW-0547">Nucleotide-binding</keyword>
<evidence type="ECO:0000313" key="6">
    <source>
        <dbReference type="EMBL" id="CAF1611827.1"/>
    </source>
</evidence>
<dbReference type="Proteomes" id="UP000663828">
    <property type="component" value="Unassembled WGS sequence"/>
</dbReference>
<comment type="caution">
    <text evidence="6">The sequence shown here is derived from an EMBL/GenBank/DDBJ whole genome shotgun (WGS) entry which is preliminary data.</text>
</comment>
<dbReference type="EMBL" id="CAJNOJ010000599">
    <property type="protein sequence ID" value="CAF1493738.1"/>
    <property type="molecule type" value="Genomic_DNA"/>
</dbReference>
<keyword evidence="7" id="KW-1185">Reference proteome</keyword>
<comment type="similarity">
    <text evidence="1">Belongs to the TRAFAC class TrmE-Era-EngA-EngB-Septin-like GTPase superfamily. AIG1/Toc34/Toc159-like paraseptin GTPase family. IAN subfamily.</text>
</comment>
<feature type="compositionally biased region" description="Polar residues" evidence="3">
    <location>
        <begin position="334"/>
        <end position="344"/>
    </location>
</feature>
<proteinExistence type="inferred from homology"/>
<protein>
    <recommendedName>
        <fullName evidence="4">AIG1-type G domain-containing protein</fullName>
    </recommendedName>
</protein>
<accession>A0A816BK32</accession>
<evidence type="ECO:0000256" key="2">
    <source>
        <dbReference type="ARBA" id="ARBA00022741"/>
    </source>
</evidence>
<name>A0A816BK32_ADIRI</name>
<feature type="region of interest" description="Disordered" evidence="3">
    <location>
        <begin position="371"/>
        <end position="420"/>
    </location>
</feature>
<gene>
    <name evidence="5" type="ORF">EDS130_LOCUS42184</name>
    <name evidence="6" type="ORF">XAT740_LOCUS49004</name>
</gene>
<feature type="domain" description="AIG1-type G" evidence="4">
    <location>
        <begin position="515"/>
        <end position="684"/>
    </location>
</feature>
<organism evidence="6 7">
    <name type="scientific">Adineta ricciae</name>
    <name type="common">Rotifer</name>
    <dbReference type="NCBI Taxonomy" id="249248"/>
    <lineage>
        <taxon>Eukaryota</taxon>
        <taxon>Metazoa</taxon>
        <taxon>Spiralia</taxon>
        <taxon>Gnathifera</taxon>
        <taxon>Rotifera</taxon>
        <taxon>Eurotatoria</taxon>
        <taxon>Bdelloidea</taxon>
        <taxon>Adinetida</taxon>
        <taxon>Adinetidae</taxon>
        <taxon>Adineta</taxon>
    </lineage>
</organism>
<evidence type="ECO:0000256" key="1">
    <source>
        <dbReference type="ARBA" id="ARBA00008535"/>
    </source>
</evidence>
<dbReference type="OrthoDB" id="8954335at2759"/>
<dbReference type="AlphaFoldDB" id="A0A816BK32"/>
<dbReference type="InterPro" id="IPR006703">
    <property type="entry name" value="G_AIG1"/>
</dbReference>
<dbReference type="EMBL" id="CAJNOR010007153">
    <property type="protein sequence ID" value="CAF1611827.1"/>
    <property type="molecule type" value="Genomic_DNA"/>
</dbReference>
<reference evidence="6" key="1">
    <citation type="submission" date="2021-02" db="EMBL/GenBank/DDBJ databases">
        <authorList>
            <person name="Nowell W R."/>
        </authorList>
    </citation>
    <scope>NUCLEOTIDE SEQUENCE</scope>
</reference>
<dbReference type="GO" id="GO:0005525">
    <property type="term" value="F:GTP binding"/>
    <property type="evidence" value="ECO:0007669"/>
    <property type="project" value="InterPro"/>
</dbReference>
<feature type="region of interest" description="Disordered" evidence="3">
    <location>
        <begin position="312"/>
        <end position="347"/>
    </location>
</feature>
<evidence type="ECO:0000313" key="5">
    <source>
        <dbReference type="EMBL" id="CAF1493738.1"/>
    </source>
</evidence>
<dbReference type="SUPFAM" id="SSF52540">
    <property type="entry name" value="P-loop containing nucleoside triphosphate hydrolases"/>
    <property type="match status" value="1"/>
</dbReference>
<dbReference type="Proteomes" id="UP000663852">
    <property type="component" value="Unassembled WGS sequence"/>
</dbReference>
<feature type="compositionally biased region" description="Basic and acidic residues" evidence="3">
    <location>
        <begin position="373"/>
        <end position="400"/>
    </location>
</feature>
<dbReference type="Pfam" id="PF04548">
    <property type="entry name" value="AIG1"/>
    <property type="match status" value="1"/>
</dbReference>
<sequence length="1009" mass="115025">MAKSIDVNEDLIIDSAEVTCDVEIIEDGCLKQVHQVVAYPTKATRDLTKSLPNTTTDWKQIAERCRWVTPGIVRFFVRPSTRQIAEARPLLGSLEISLQTILNEGHKRQLADEAKKMYHSLPITVENIRICPFRQFLAELQIAIHGTKRKFYGSLMDINKKHPLHIHFDVSDKDDLKDIVRQLAEPDENEFLLQYYYTLTGTSTAHANVRINAEQVAKCQLVNDIFGDSQKDSMIVSRSYLERLSATIMGKLSLTETIGVGATEINCDLIKQAVINSITSGFEKYSIDELRQQLASGTKCISDDLKADITTSYEQSHDNKKHRRQETAHEYETSDLNDAKTQNTENRHEIEKKNFLTEGSAKGNGWGVQVDLQGKRQTDATRDLTTSKDVRDDAKTEERFSTSSKGTLDREQAEKQSSTISGTKINAKTIDAAIIDRWRFVNGFTISLDRWVHQMSSTYVTGRLTNRDVSLPLDLVHEGLQTSIIGPRGDFCGIIRADNILPETITETDLRNSFNILLAGKTGTGKSTLINLLHNYFLNSSVNEMQRIVDPQSERHDRSMMSVTSTCVRYVYRSVDGDVYQIIDSPGLADTSGDEEDDKNIQIITAVAEKVQHIHCIVFVCNGTGDNRASLDIRTTFVLLKNNLPTAVLDNIVAFFTFTDVLESNKCDLNEFLRLDHRTSLVDVESMPKFCADSSFFGRVPSNASPSNRKIYERKQQGNYELACEQLDNLLVQIRKMRRVSTDVFSAVTESRHRIMANIATIKVQLDTTAELVTLLESAKRRSSQLHSKIEASKDFKKCEQIQRPEQVTVPYKNTLCTIHCCNCHIKCELEYIEGVGSMQFQNCTAFNRKTTCSHPDCAKSRGGSKCTYEHHYHDYKEWRIVEKTIEKIYENMRDEYYKYLNSKQLVDDKIDLVEEEKKILQFSFDCALEDLLEACQDMKQKVKGYNLVAYIDILLESLNKKIKEIDDVEKRGELNGKISFFKQLLSSLENPRTTRRLTYRRPFQDTHE</sequence>